<reference evidence="6 7" key="1">
    <citation type="submission" date="2014-07" db="EMBL/GenBank/DDBJ databases">
        <title>Complete genome sequence of a moderately halophilic bacterium Terribacillus aidingensis MP602, isolated from Cryptomeria fortunei in Tianmu mountain in China.</title>
        <authorList>
            <person name="Wang Y."/>
            <person name="Lu P."/>
            <person name="Zhang L."/>
        </authorList>
    </citation>
    <scope>NUCLEOTIDE SEQUENCE [LARGE SCALE GENOMIC DNA]</scope>
    <source>
        <strain evidence="6 7">MP602</strain>
    </source>
</reference>
<dbReference type="OrthoDB" id="9803735at2"/>
<protein>
    <submittedName>
        <fullName evidence="6">LysR family transcriptional regulator</fullName>
    </submittedName>
</protein>
<dbReference type="InterPro" id="IPR036388">
    <property type="entry name" value="WH-like_DNA-bd_sf"/>
</dbReference>
<dbReference type="InterPro" id="IPR036390">
    <property type="entry name" value="WH_DNA-bd_sf"/>
</dbReference>
<dbReference type="GO" id="GO:0003677">
    <property type="term" value="F:DNA binding"/>
    <property type="evidence" value="ECO:0007669"/>
    <property type="project" value="UniProtKB-KW"/>
</dbReference>
<dbReference type="EMBL" id="CP008876">
    <property type="protein sequence ID" value="AIF65758.1"/>
    <property type="molecule type" value="Genomic_DNA"/>
</dbReference>
<dbReference type="SUPFAM" id="SSF53850">
    <property type="entry name" value="Periplasmic binding protein-like II"/>
    <property type="match status" value="1"/>
</dbReference>
<evidence type="ECO:0000256" key="1">
    <source>
        <dbReference type="ARBA" id="ARBA00009437"/>
    </source>
</evidence>
<dbReference type="KEGG" id="tap:GZ22_03255"/>
<name>A0A075LMZ1_9BACI</name>
<dbReference type="Gene3D" id="1.10.10.10">
    <property type="entry name" value="Winged helix-like DNA-binding domain superfamily/Winged helix DNA-binding domain"/>
    <property type="match status" value="1"/>
</dbReference>
<keyword evidence="4" id="KW-0804">Transcription</keyword>
<dbReference type="AlphaFoldDB" id="A0A075LMZ1"/>
<evidence type="ECO:0000313" key="6">
    <source>
        <dbReference type="EMBL" id="AIF65758.1"/>
    </source>
</evidence>
<dbReference type="PANTHER" id="PTHR30419">
    <property type="entry name" value="HTH-TYPE TRANSCRIPTIONAL REGULATOR YBHD"/>
    <property type="match status" value="1"/>
</dbReference>
<dbReference type="InterPro" id="IPR005119">
    <property type="entry name" value="LysR_subst-bd"/>
</dbReference>
<dbReference type="InterPro" id="IPR050950">
    <property type="entry name" value="HTH-type_LysR_regulators"/>
</dbReference>
<feature type="domain" description="HTH lysR-type" evidence="5">
    <location>
        <begin position="1"/>
        <end position="58"/>
    </location>
</feature>
<gene>
    <name evidence="6" type="ORF">GZ22_03255</name>
</gene>
<dbReference type="CDD" id="cd08434">
    <property type="entry name" value="PBP2_GltC_like"/>
    <property type="match status" value="1"/>
</dbReference>
<comment type="similarity">
    <text evidence="1">Belongs to the LysR transcriptional regulatory family.</text>
</comment>
<dbReference type="Pfam" id="PF03466">
    <property type="entry name" value="LysR_substrate"/>
    <property type="match status" value="1"/>
</dbReference>
<dbReference type="FunFam" id="1.10.10.10:FF:000001">
    <property type="entry name" value="LysR family transcriptional regulator"/>
    <property type="match status" value="1"/>
</dbReference>
<accession>A0A075LMZ1</accession>
<dbReference type="PROSITE" id="PS50931">
    <property type="entry name" value="HTH_LYSR"/>
    <property type="match status" value="1"/>
</dbReference>
<organism evidence="6 7">
    <name type="scientific">Terribacillus saccharophilus</name>
    <dbReference type="NCBI Taxonomy" id="361277"/>
    <lineage>
        <taxon>Bacteria</taxon>
        <taxon>Bacillati</taxon>
        <taxon>Bacillota</taxon>
        <taxon>Bacilli</taxon>
        <taxon>Bacillales</taxon>
        <taxon>Bacillaceae</taxon>
        <taxon>Terribacillus</taxon>
    </lineage>
</organism>
<dbReference type="PRINTS" id="PR00039">
    <property type="entry name" value="HTHLYSR"/>
</dbReference>
<dbReference type="GeneID" id="34222013"/>
<evidence type="ECO:0000256" key="2">
    <source>
        <dbReference type="ARBA" id="ARBA00023015"/>
    </source>
</evidence>
<evidence type="ECO:0000256" key="4">
    <source>
        <dbReference type="ARBA" id="ARBA00023163"/>
    </source>
</evidence>
<dbReference type="Gene3D" id="3.40.190.290">
    <property type="match status" value="1"/>
</dbReference>
<dbReference type="GO" id="GO:0003700">
    <property type="term" value="F:DNA-binding transcription factor activity"/>
    <property type="evidence" value="ECO:0007669"/>
    <property type="project" value="InterPro"/>
</dbReference>
<dbReference type="HOGENOM" id="CLU_039613_6_2_9"/>
<keyword evidence="3" id="KW-0238">DNA-binding</keyword>
<dbReference type="InterPro" id="IPR000847">
    <property type="entry name" value="LysR_HTH_N"/>
</dbReference>
<dbReference type="RefSeq" id="WP_038558571.1">
    <property type="nucleotide sequence ID" value="NZ_CP008876.1"/>
</dbReference>
<evidence type="ECO:0000256" key="3">
    <source>
        <dbReference type="ARBA" id="ARBA00023125"/>
    </source>
</evidence>
<dbReference type="Pfam" id="PF00126">
    <property type="entry name" value="HTH_1"/>
    <property type="match status" value="1"/>
</dbReference>
<evidence type="ECO:0000259" key="5">
    <source>
        <dbReference type="PROSITE" id="PS50931"/>
    </source>
</evidence>
<sequence length="295" mass="33645">MEWEQLEYFQTLAREQHVTRAAQILSITQPALSRSIARLESQIGTPLFDRQGRTIKLNKYGELLLKRVDLILKEFQEGKDEIQSLLDPDKGEISLGFLHTLGTTIVPNIIAAFKEEYPHVRFHLKQNHSNWLLENLQSGNLDLCLLASFPGESRMAWTPLWQEELFLFFPKDHPLANRESITLEEIADEPFILMEEGYALRVTIDSIFDQVGIVPKIMFEGEEVTTIAGFVGAGMGISILPDVKSLDRTKIAKVRISSPKCERTIGIASMEGKFLSPIAEKFQQYIVDHFHRTDF</sequence>
<dbReference type="GO" id="GO:0005829">
    <property type="term" value="C:cytosol"/>
    <property type="evidence" value="ECO:0007669"/>
    <property type="project" value="TreeGrafter"/>
</dbReference>
<proteinExistence type="inferred from homology"/>
<keyword evidence="2" id="KW-0805">Transcription regulation</keyword>
<dbReference type="PANTHER" id="PTHR30419:SF28">
    <property type="entry name" value="HTH-TYPE TRANSCRIPTIONAL REGULATOR BSDA"/>
    <property type="match status" value="1"/>
</dbReference>
<dbReference type="SUPFAM" id="SSF46785">
    <property type="entry name" value="Winged helix' DNA-binding domain"/>
    <property type="match status" value="1"/>
</dbReference>
<evidence type="ECO:0000313" key="7">
    <source>
        <dbReference type="Proteomes" id="UP000027980"/>
    </source>
</evidence>
<dbReference type="Proteomes" id="UP000027980">
    <property type="component" value="Chromosome"/>
</dbReference>